<dbReference type="PANTHER" id="PTHR30036:SF8">
    <property type="entry name" value="ABC-TYPE SUGAR TRANSPORT SYSTEM PERIPLASMIC COMPONENT-LIKE PROTEIN"/>
    <property type="match status" value="1"/>
</dbReference>
<feature type="domain" description="Periplasmic binding protein" evidence="3">
    <location>
        <begin position="53"/>
        <end position="311"/>
    </location>
</feature>
<dbReference type="PROSITE" id="PS51257">
    <property type="entry name" value="PROKAR_LIPOPROTEIN"/>
    <property type="match status" value="1"/>
</dbReference>
<evidence type="ECO:0000313" key="4">
    <source>
        <dbReference type="EMBL" id="SDZ44574.1"/>
    </source>
</evidence>
<dbReference type="STRING" id="137265.SAMN05421684_5122"/>
<dbReference type="Pfam" id="PF13407">
    <property type="entry name" value="Peripla_BP_4"/>
    <property type="match status" value="1"/>
</dbReference>
<dbReference type="OrthoDB" id="9781890at2"/>
<comment type="subcellular location">
    <subcellularLocation>
        <location evidence="1">Cell envelope</location>
    </subcellularLocation>
</comment>
<protein>
    <submittedName>
        <fullName evidence="4">Monosaccharide ABC transporter substrate-binding protein, CUT2 family</fullName>
    </submittedName>
</protein>
<evidence type="ECO:0000313" key="5">
    <source>
        <dbReference type="Proteomes" id="UP000199632"/>
    </source>
</evidence>
<gene>
    <name evidence="4" type="ORF">SAMN05421684_5122</name>
</gene>
<evidence type="ECO:0000259" key="3">
    <source>
        <dbReference type="Pfam" id="PF13407"/>
    </source>
</evidence>
<dbReference type="CDD" id="cd20000">
    <property type="entry name" value="PBP1_ABC_rhamnose"/>
    <property type="match status" value="1"/>
</dbReference>
<dbReference type="NCBIfam" id="TIGR02637">
    <property type="entry name" value="RhaS"/>
    <property type="match status" value="1"/>
</dbReference>
<dbReference type="Gene3D" id="3.40.50.2300">
    <property type="match status" value="2"/>
</dbReference>
<proteinExistence type="predicted"/>
<evidence type="ECO:0000256" key="2">
    <source>
        <dbReference type="SAM" id="SignalP"/>
    </source>
</evidence>
<accession>A0A1H3T304</accession>
<organism evidence="4 5">
    <name type="scientific">Asanoa ishikariensis</name>
    <dbReference type="NCBI Taxonomy" id="137265"/>
    <lineage>
        <taxon>Bacteria</taxon>
        <taxon>Bacillati</taxon>
        <taxon>Actinomycetota</taxon>
        <taxon>Actinomycetes</taxon>
        <taxon>Micromonosporales</taxon>
        <taxon>Micromonosporaceae</taxon>
        <taxon>Asanoa</taxon>
    </lineage>
</organism>
<dbReference type="PANTHER" id="PTHR30036">
    <property type="entry name" value="D-XYLOSE-BINDING PERIPLASMIC PROTEIN"/>
    <property type="match status" value="1"/>
</dbReference>
<dbReference type="EMBL" id="FNQB01000003">
    <property type="protein sequence ID" value="SDZ44574.1"/>
    <property type="molecule type" value="Genomic_DNA"/>
</dbReference>
<sequence>MRITGVRVVAATVLAALTLAMGACAEDGSGSDTGTGSGDAGNSTGTIKEGLKVAFLPKQVNNPYFETSDNKGGKSAVEEFKGNYSQTGPSEASPSAQVSYINTLSQQQTDVIVVSANDKDAICGALTEAKTAGAKIVTYDSDTKPECRDVFVNQATADGIAKSQIKLISDAVGPEGGEIAILSATANATNQNAWIEMMKTELAKPEYAKLKLVDTVYGDDQDEKSFQEAQGLLAKHPNLKGIISPTTVGVAAAARYLSGSSYKGKVQLTGLGTPNQMRAFVKDGTCKAFALWNPADLGYLAAYAGAALASGIITGKEGDSFKAGKLGDYKVGAGGEIVLGDPFTFEASNIDQFDF</sequence>
<keyword evidence="2" id="KW-0732">Signal</keyword>
<feature type="chain" id="PRO_5011702320" evidence="2">
    <location>
        <begin position="26"/>
        <end position="355"/>
    </location>
</feature>
<dbReference type="SUPFAM" id="SSF53822">
    <property type="entry name" value="Periplasmic binding protein-like I"/>
    <property type="match status" value="1"/>
</dbReference>
<dbReference type="Proteomes" id="UP000199632">
    <property type="component" value="Unassembled WGS sequence"/>
</dbReference>
<dbReference type="RefSeq" id="WP_090798294.1">
    <property type="nucleotide sequence ID" value="NZ_BOND01000004.1"/>
</dbReference>
<dbReference type="AlphaFoldDB" id="A0A1H3T304"/>
<dbReference type="InterPro" id="IPR025997">
    <property type="entry name" value="SBP_2_dom"/>
</dbReference>
<keyword evidence="5" id="KW-1185">Reference proteome</keyword>
<name>A0A1H3T304_9ACTN</name>
<dbReference type="GO" id="GO:0015762">
    <property type="term" value="P:rhamnose transmembrane transport"/>
    <property type="evidence" value="ECO:0007669"/>
    <property type="project" value="InterPro"/>
</dbReference>
<evidence type="ECO:0000256" key="1">
    <source>
        <dbReference type="ARBA" id="ARBA00004196"/>
    </source>
</evidence>
<dbReference type="InterPro" id="IPR013459">
    <property type="entry name" value="RhaS"/>
</dbReference>
<reference evidence="5" key="1">
    <citation type="submission" date="2016-10" db="EMBL/GenBank/DDBJ databases">
        <authorList>
            <person name="Varghese N."/>
            <person name="Submissions S."/>
        </authorList>
    </citation>
    <scope>NUCLEOTIDE SEQUENCE [LARGE SCALE GENOMIC DNA]</scope>
    <source>
        <strain evidence="5">DSM 44718</strain>
    </source>
</reference>
<dbReference type="InterPro" id="IPR050555">
    <property type="entry name" value="Bact_Solute-Bind_Prot2"/>
</dbReference>
<dbReference type="GO" id="GO:0030288">
    <property type="term" value="C:outer membrane-bounded periplasmic space"/>
    <property type="evidence" value="ECO:0007669"/>
    <property type="project" value="TreeGrafter"/>
</dbReference>
<feature type="signal peptide" evidence="2">
    <location>
        <begin position="1"/>
        <end position="25"/>
    </location>
</feature>
<dbReference type="InterPro" id="IPR028082">
    <property type="entry name" value="Peripla_BP_I"/>
</dbReference>
<dbReference type="GO" id="GO:0030246">
    <property type="term" value="F:carbohydrate binding"/>
    <property type="evidence" value="ECO:0007669"/>
    <property type="project" value="TreeGrafter"/>
</dbReference>